<sequence length="340" mass="38457">MSRNYIRPLGMNFVPHGVQGQQFQDQEFIQLPQKTEQQNQAQETSNNLIEPKIEDTKEGTVSTENPEKPPWMKKGVSVKRISNKERRRRQNQNLRRLVTPKSALMVLNEMVPGMQLAFKVEPALPTKFNHMHNVMFCAEVIFDGVTYKGFGETKTAARNAAAEQAVRDIIIKKMTRTFSEDKPQEAESANGEESMDTGEEEPMPMIQIASFALHKLFSEWEGEGHRVPQFRPPNNSVSESGDMDTATQAPNAPQVSKKKVKTLPENAASMHPCMLLTYMRPQQEYKELGVQGDRPQNLTYTIAVEVDGSRFVGQGQNKKEARKWAAAQACKALFDIDFKL</sequence>
<feature type="region of interest" description="Disordered" evidence="3">
    <location>
        <begin position="34"/>
        <end position="69"/>
    </location>
</feature>
<feature type="region of interest" description="Disordered" evidence="3">
    <location>
        <begin position="225"/>
        <end position="259"/>
    </location>
</feature>
<dbReference type="PROSITE" id="PS50137">
    <property type="entry name" value="DS_RBD"/>
    <property type="match status" value="2"/>
</dbReference>
<dbReference type="GO" id="GO:0035197">
    <property type="term" value="F:siRNA binding"/>
    <property type="evidence" value="ECO:0007669"/>
    <property type="project" value="TreeGrafter"/>
</dbReference>
<dbReference type="GO" id="GO:0030422">
    <property type="term" value="P:siRNA processing"/>
    <property type="evidence" value="ECO:0007669"/>
    <property type="project" value="TreeGrafter"/>
</dbReference>
<dbReference type="GO" id="GO:0070920">
    <property type="term" value="P:regulation of regulatory ncRNA processing"/>
    <property type="evidence" value="ECO:0007669"/>
    <property type="project" value="TreeGrafter"/>
</dbReference>
<keyword evidence="6" id="KW-1185">Reference proteome</keyword>
<feature type="compositionally biased region" description="Polar residues" evidence="3">
    <location>
        <begin position="232"/>
        <end position="254"/>
    </location>
</feature>
<dbReference type="Proteomes" id="UP001497472">
    <property type="component" value="Unassembled WGS sequence"/>
</dbReference>
<dbReference type="SUPFAM" id="SSF54768">
    <property type="entry name" value="dsRNA-binding domain-like"/>
    <property type="match status" value="2"/>
</dbReference>
<evidence type="ECO:0000313" key="5">
    <source>
        <dbReference type="EMBL" id="CAK1551391.1"/>
    </source>
</evidence>
<dbReference type="AlphaFoldDB" id="A0AAV1JR97"/>
<feature type="domain" description="DRBM" evidence="4">
    <location>
        <begin position="99"/>
        <end position="171"/>
    </location>
</feature>
<dbReference type="PANTHER" id="PTHR46205">
    <property type="entry name" value="LOQUACIOUS, ISOFORM B"/>
    <property type="match status" value="1"/>
</dbReference>
<evidence type="ECO:0000256" key="2">
    <source>
        <dbReference type="PROSITE-ProRule" id="PRU00266"/>
    </source>
</evidence>
<dbReference type="GO" id="GO:0070578">
    <property type="term" value="C:RISC-loading complex"/>
    <property type="evidence" value="ECO:0007669"/>
    <property type="project" value="TreeGrafter"/>
</dbReference>
<dbReference type="InterPro" id="IPR014720">
    <property type="entry name" value="dsRBD_dom"/>
</dbReference>
<comment type="caution">
    <text evidence="5">The sequence shown here is derived from an EMBL/GenBank/DDBJ whole genome shotgun (WGS) entry which is preliminary data.</text>
</comment>
<accession>A0AAV1JR97</accession>
<evidence type="ECO:0000259" key="4">
    <source>
        <dbReference type="PROSITE" id="PS50137"/>
    </source>
</evidence>
<dbReference type="GO" id="GO:0005634">
    <property type="term" value="C:nucleus"/>
    <property type="evidence" value="ECO:0007669"/>
    <property type="project" value="TreeGrafter"/>
</dbReference>
<evidence type="ECO:0000256" key="1">
    <source>
        <dbReference type="ARBA" id="ARBA00022884"/>
    </source>
</evidence>
<dbReference type="GO" id="GO:0005737">
    <property type="term" value="C:cytoplasm"/>
    <property type="evidence" value="ECO:0007669"/>
    <property type="project" value="TreeGrafter"/>
</dbReference>
<proteinExistence type="predicted"/>
<reference evidence="5 6" key="1">
    <citation type="submission" date="2023-11" db="EMBL/GenBank/DDBJ databases">
        <authorList>
            <person name="Okamura Y."/>
        </authorList>
    </citation>
    <scope>NUCLEOTIDE SEQUENCE [LARGE SCALE GENOMIC DNA]</scope>
</reference>
<dbReference type="SMART" id="SM00358">
    <property type="entry name" value="DSRM"/>
    <property type="match status" value="2"/>
</dbReference>
<name>A0AAV1JR97_9NEOP</name>
<dbReference type="InterPro" id="IPR051247">
    <property type="entry name" value="RLC_Component"/>
</dbReference>
<evidence type="ECO:0000313" key="6">
    <source>
        <dbReference type="Proteomes" id="UP001497472"/>
    </source>
</evidence>
<feature type="domain" description="DRBM" evidence="4">
    <location>
        <begin position="300"/>
        <end position="335"/>
    </location>
</feature>
<dbReference type="GO" id="GO:0016442">
    <property type="term" value="C:RISC complex"/>
    <property type="evidence" value="ECO:0007669"/>
    <property type="project" value="TreeGrafter"/>
</dbReference>
<dbReference type="GO" id="GO:0003725">
    <property type="term" value="F:double-stranded RNA binding"/>
    <property type="evidence" value="ECO:0007669"/>
    <property type="project" value="TreeGrafter"/>
</dbReference>
<feature type="region of interest" description="Disordered" evidence="3">
    <location>
        <begin position="177"/>
        <end position="200"/>
    </location>
</feature>
<feature type="compositionally biased region" description="Polar residues" evidence="3">
    <location>
        <begin position="34"/>
        <end position="48"/>
    </location>
</feature>
<dbReference type="PANTHER" id="PTHR46205:SF3">
    <property type="entry name" value="LOQUACIOUS, ISOFORM B"/>
    <property type="match status" value="1"/>
</dbReference>
<organism evidence="5 6">
    <name type="scientific">Leptosia nina</name>
    <dbReference type="NCBI Taxonomy" id="320188"/>
    <lineage>
        <taxon>Eukaryota</taxon>
        <taxon>Metazoa</taxon>
        <taxon>Ecdysozoa</taxon>
        <taxon>Arthropoda</taxon>
        <taxon>Hexapoda</taxon>
        <taxon>Insecta</taxon>
        <taxon>Pterygota</taxon>
        <taxon>Neoptera</taxon>
        <taxon>Endopterygota</taxon>
        <taxon>Lepidoptera</taxon>
        <taxon>Glossata</taxon>
        <taxon>Ditrysia</taxon>
        <taxon>Papilionoidea</taxon>
        <taxon>Pieridae</taxon>
        <taxon>Pierinae</taxon>
        <taxon>Leptosia</taxon>
    </lineage>
</organism>
<dbReference type="Pfam" id="PF00035">
    <property type="entry name" value="dsrm"/>
    <property type="match status" value="2"/>
</dbReference>
<evidence type="ECO:0000256" key="3">
    <source>
        <dbReference type="SAM" id="MobiDB-lite"/>
    </source>
</evidence>
<gene>
    <name evidence="5" type="ORF">LNINA_LOCUS10533</name>
</gene>
<keyword evidence="1 2" id="KW-0694">RNA-binding</keyword>
<dbReference type="Gene3D" id="3.30.160.20">
    <property type="match status" value="2"/>
</dbReference>
<dbReference type="EMBL" id="CAVLEF010000122">
    <property type="protein sequence ID" value="CAK1551391.1"/>
    <property type="molecule type" value="Genomic_DNA"/>
</dbReference>
<protein>
    <recommendedName>
        <fullName evidence="4">DRBM domain-containing protein</fullName>
    </recommendedName>
</protein>